<dbReference type="EMBL" id="BARS01022573">
    <property type="protein sequence ID" value="GAG01627.1"/>
    <property type="molecule type" value="Genomic_DNA"/>
</dbReference>
<name>X0UQW0_9ZZZZ</name>
<evidence type="ECO:0000313" key="1">
    <source>
        <dbReference type="EMBL" id="GAG01627.1"/>
    </source>
</evidence>
<sequence length="40" mass="4819">MNDEKKNKYVKYKDNPIIFCPDCGDGFILKFDDQMKSDEW</sequence>
<accession>X0UQW0</accession>
<protein>
    <submittedName>
        <fullName evidence="1">Uncharacterized protein</fullName>
    </submittedName>
</protein>
<proteinExistence type="predicted"/>
<comment type="caution">
    <text evidence="1">The sequence shown here is derived from an EMBL/GenBank/DDBJ whole genome shotgun (WGS) entry which is preliminary data.</text>
</comment>
<feature type="non-terminal residue" evidence="1">
    <location>
        <position position="40"/>
    </location>
</feature>
<organism evidence="1">
    <name type="scientific">marine sediment metagenome</name>
    <dbReference type="NCBI Taxonomy" id="412755"/>
    <lineage>
        <taxon>unclassified sequences</taxon>
        <taxon>metagenomes</taxon>
        <taxon>ecological metagenomes</taxon>
    </lineage>
</organism>
<reference evidence="1" key="1">
    <citation type="journal article" date="2014" name="Front. Microbiol.">
        <title>High frequency of phylogenetically diverse reductive dehalogenase-homologous genes in deep subseafloor sedimentary metagenomes.</title>
        <authorList>
            <person name="Kawai M."/>
            <person name="Futagami T."/>
            <person name="Toyoda A."/>
            <person name="Takaki Y."/>
            <person name="Nishi S."/>
            <person name="Hori S."/>
            <person name="Arai W."/>
            <person name="Tsubouchi T."/>
            <person name="Morono Y."/>
            <person name="Uchiyama I."/>
            <person name="Ito T."/>
            <person name="Fujiyama A."/>
            <person name="Inagaki F."/>
            <person name="Takami H."/>
        </authorList>
    </citation>
    <scope>NUCLEOTIDE SEQUENCE</scope>
    <source>
        <strain evidence="1">Expedition CK06-06</strain>
    </source>
</reference>
<gene>
    <name evidence="1" type="ORF">S01H1_36074</name>
</gene>
<dbReference type="AlphaFoldDB" id="X0UQW0"/>